<evidence type="ECO:0000313" key="2">
    <source>
        <dbReference type="Proteomes" id="UP000248168"/>
    </source>
</evidence>
<evidence type="ECO:0000313" key="1">
    <source>
        <dbReference type="EMBL" id="SPP66128.1"/>
    </source>
</evidence>
<dbReference type="EMBL" id="OUNR01000018">
    <property type="protein sequence ID" value="SPP66128.1"/>
    <property type="molecule type" value="Genomic_DNA"/>
</dbReference>
<organism evidence="1 2">
    <name type="scientific">Nitrospira lenta</name>
    <dbReference type="NCBI Taxonomy" id="1436998"/>
    <lineage>
        <taxon>Bacteria</taxon>
        <taxon>Pseudomonadati</taxon>
        <taxon>Nitrospirota</taxon>
        <taxon>Nitrospiria</taxon>
        <taxon>Nitrospirales</taxon>
        <taxon>Nitrospiraceae</taxon>
        <taxon>Nitrospira</taxon>
    </lineage>
</organism>
<dbReference type="Proteomes" id="UP000248168">
    <property type="component" value="Unassembled WGS sequence"/>
</dbReference>
<name>A0A330L823_9BACT</name>
<gene>
    <name evidence="1" type="ORF">NITLEN_50168</name>
</gene>
<reference evidence="2" key="1">
    <citation type="submission" date="2018-04" db="EMBL/GenBank/DDBJ databases">
        <authorList>
            <person name="Lucker S."/>
            <person name="Sakoula D."/>
        </authorList>
    </citation>
    <scope>NUCLEOTIDE SEQUENCE [LARGE SCALE GENOMIC DNA]</scope>
</reference>
<dbReference type="RefSeq" id="WP_219999464.1">
    <property type="nucleotide sequence ID" value="NZ_OUNR01000018.1"/>
</dbReference>
<accession>A0A330L823</accession>
<keyword evidence="2" id="KW-1185">Reference proteome</keyword>
<sequence length="43" mass="4996">MNRSKFSEEQIIDYDIRPAKSSTPIDDLCRQLGIGEVTFYTEK</sequence>
<protein>
    <submittedName>
        <fullName evidence="1">TnpA9</fullName>
    </submittedName>
</protein>
<dbReference type="InParanoid" id="A0A330L823"/>
<proteinExistence type="predicted"/>
<dbReference type="AlphaFoldDB" id="A0A330L823"/>